<sequence length="1220" mass="128869">MTCVLAGSVLTGPGRVQAAPPPAPPSVDVAVAPDAASAVSAAQRSGRRVEVESARTELTQVFANPSGGFTAETAVMPQRVKRSNGSWADIDLSLRRSADGWAPAASVAQVRFSAGGRGPAVVLSRGGRSLSLSWPGGLPRPTVSGDAATYPNVLPGTDLVLRATRTGFTHVLVVRTPQAAADPRLRELRFAFGGGARVTKTGDGRLSAVVNGQEIATAEPALMWDSSTQSGDADPTGRRSGASGTASVVRSSAAGPGDRARTAPVGAAVADGHLVLRPDARLLAGRDVTFPVFIDPAWSTARSRWAYATQNNTNNTDTTIARVGKDPDSGKIYRSYFDFPLSAIRGKHIESAYVQMKLDHSWSCTDTPTYMYHSSGIASTPRTAWAPKLHSQKATAQSHANEGYGCSDSPQPDMTVNFTGSSVTSLIQTHATNNYSNVTLGFCACSGTDGSGESTTDRWKKFWPNSAKLVVDYDSVPGAPYSLQTSGVACAPGQRISIGTLTPTFSGIFPDADTTQALTTAYEWLQVPSSGTYGDATPRKPAPSGASVPAGGRSTTAPLPQLTEGQVYAFRARATDPAPYSKTSAWSAWCEFRVDTTIPPVVVTRNGTDEPLPGEKVTFGFSSTDTSVTKFRYGWTFPGTIEVPATTACSASVPAGTNVCYRIGSVSLSVPKYGQNTLHVRAYDGAGNPGDASAEFIAGRPSPAIARWGLETLPGVTTSAALADGQPALGGNTPLTASNVGWTPDMRIIKGATSTFNGTSSSLHTTGPVVDTTKSYGVAAWVRLSSLPTENMAIATQAGDCMYGFFFGVYVAAGVPKWDVTTRSNDCAATATYTNVQPQNATITNADVGRWQHVAFSYDEDAKLITLFVNGASVATAPWTTAWNATNGFQVGRNAAGGLTNNFFQGSVAQMQVYNRALVPHDFTGQRRDEEGSGGFDEPGMLKPVRVGQWTFDGATGCYEDNPSDWTLCMSPENTSFGRRIAFTKGVDVGDGSRASFLSFDSQAIDDPTQPTVEYGRSQDNVAGDPQNPNWQDGRVLRTDQSFSVSAWVQPRSLGIQTAVSQIGTKQSSFYLGQRTKIVSGNPVNWWSFSVFGIDSDALGSRFADAFMTSRNMTEEADLSHWTHLVGVHDVAGREVRLYVDGKLAATTPFGTGSFTGAFDATGPLYVGAARFTPFGAATQLVDRWDGDIDDVSLYQGALSDNDVRGINETEAVREADVTG</sequence>
<name>A0ABS2INT7_9ACTN</name>
<feature type="domain" description="LamG-like jellyroll fold" evidence="4">
    <location>
        <begin position="1041"/>
        <end position="1202"/>
    </location>
</feature>
<dbReference type="InterPro" id="IPR013320">
    <property type="entry name" value="ConA-like_dom_sf"/>
</dbReference>
<feature type="domain" description="LamG-like jellyroll fold" evidence="4">
    <location>
        <begin position="774"/>
        <end position="921"/>
    </location>
</feature>
<keyword evidence="2" id="KW-1015">Disulfide bond</keyword>
<dbReference type="Gene3D" id="2.60.120.200">
    <property type="match status" value="2"/>
</dbReference>
<gene>
    <name evidence="5" type="ORF">JQX11_06570</name>
</gene>
<reference evidence="5 6" key="1">
    <citation type="submission" date="2021-02" db="EMBL/GenBank/DDBJ databases">
        <authorList>
            <person name="Ra J.-S."/>
        </authorList>
    </citation>
    <scope>NUCLEOTIDE SEQUENCE [LARGE SCALE GENOMIC DNA]</scope>
    <source>
        <strain evidence="5 6">MMS20-R1-14</strain>
    </source>
</reference>
<dbReference type="RefSeq" id="WP_204924050.1">
    <property type="nucleotide sequence ID" value="NZ_JAFEUC010000002.1"/>
</dbReference>
<proteinExistence type="predicted"/>
<evidence type="ECO:0000313" key="5">
    <source>
        <dbReference type="EMBL" id="MBM7076010.1"/>
    </source>
</evidence>
<comment type="caution">
    <text evidence="5">The sequence shown here is derived from an EMBL/GenBank/DDBJ whole genome shotgun (WGS) entry which is preliminary data.</text>
</comment>
<feature type="region of interest" description="Disordered" evidence="3">
    <location>
        <begin position="223"/>
        <end position="262"/>
    </location>
</feature>
<accession>A0ABS2INT7</accession>
<keyword evidence="6" id="KW-1185">Reference proteome</keyword>
<evidence type="ECO:0000256" key="3">
    <source>
        <dbReference type="SAM" id="MobiDB-lite"/>
    </source>
</evidence>
<evidence type="ECO:0000256" key="1">
    <source>
        <dbReference type="ARBA" id="ARBA00022729"/>
    </source>
</evidence>
<dbReference type="SUPFAM" id="SSF49899">
    <property type="entry name" value="Concanavalin A-like lectins/glucanases"/>
    <property type="match status" value="2"/>
</dbReference>
<evidence type="ECO:0000313" key="6">
    <source>
        <dbReference type="Proteomes" id="UP001518872"/>
    </source>
</evidence>
<evidence type="ECO:0000259" key="4">
    <source>
        <dbReference type="SMART" id="SM00560"/>
    </source>
</evidence>
<protein>
    <submittedName>
        <fullName evidence="5">LamG domain-containing protein</fullName>
    </submittedName>
</protein>
<dbReference type="SMART" id="SM00560">
    <property type="entry name" value="LamGL"/>
    <property type="match status" value="2"/>
</dbReference>
<dbReference type="Pfam" id="PF13385">
    <property type="entry name" value="Laminin_G_3"/>
    <property type="match status" value="2"/>
</dbReference>
<evidence type="ECO:0000256" key="2">
    <source>
        <dbReference type="ARBA" id="ARBA00023157"/>
    </source>
</evidence>
<feature type="region of interest" description="Disordered" evidence="3">
    <location>
        <begin position="532"/>
        <end position="559"/>
    </location>
</feature>
<dbReference type="InterPro" id="IPR006558">
    <property type="entry name" value="LamG-like"/>
</dbReference>
<dbReference type="Proteomes" id="UP001518872">
    <property type="component" value="Unassembled WGS sequence"/>
</dbReference>
<keyword evidence="1" id="KW-0732">Signal</keyword>
<organism evidence="5 6">
    <name type="scientific">Micromonospora humida</name>
    <dbReference type="NCBI Taxonomy" id="2809018"/>
    <lineage>
        <taxon>Bacteria</taxon>
        <taxon>Bacillati</taxon>
        <taxon>Actinomycetota</taxon>
        <taxon>Actinomycetes</taxon>
        <taxon>Micromonosporales</taxon>
        <taxon>Micromonosporaceae</taxon>
        <taxon>Micromonospora</taxon>
    </lineage>
</organism>
<dbReference type="EMBL" id="JAFEUC010000002">
    <property type="protein sequence ID" value="MBM7076010.1"/>
    <property type="molecule type" value="Genomic_DNA"/>
</dbReference>